<evidence type="ECO:0000256" key="4">
    <source>
        <dbReference type="ARBA" id="ARBA00030308"/>
    </source>
</evidence>
<evidence type="ECO:0000256" key="8">
    <source>
        <dbReference type="ARBA" id="ARBA00064968"/>
    </source>
</evidence>
<dbReference type="EC" id="3.6.1.13" evidence="2"/>
<feature type="domain" description="Nudix hydrolase" evidence="12">
    <location>
        <begin position="188"/>
        <end position="344"/>
    </location>
</feature>
<dbReference type="SUPFAM" id="SSF55811">
    <property type="entry name" value="Nudix"/>
    <property type="match status" value="1"/>
</dbReference>
<proteinExistence type="inferred from homology"/>
<dbReference type="AlphaFoldDB" id="A0A3Q3L2D2"/>
<comment type="similarity">
    <text evidence="1">Belongs to the Nudix hydrolase family. NudF subfamily.</text>
</comment>
<evidence type="ECO:0000256" key="11">
    <source>
        <dbReference type="SAM" id="MobiDB-lite"/>
    </source>
</evidence>
<dbReference type="FunFam" id="3.90.79.10:FF:000021">
    <property type="entry name" value="ADP-ribose pyrophosphatase, mitochondrial isoform X1"/>
    <property type="match status" value="1"/>
</dbReference>
<dbReference type="PANTHER" id="PTHR13030:SF8">
    <property type="entry name" value="ADP-RIBOSE PYROPHOSPHATASE, MITOCHONDRIAL"/>
    <property type="match status" value="1"/>
</dbReference>
<dbReference type="Ensembl" id="ENSMAMT00000003776.2">
    <property type="protein sequence ID" value="ENSMAMP00000003691.1"/>
    <property type="gene ID" value="ENSMAMG00000002516.2"/>
</dbReference>
<accession>A0A3Q3L2D2</accession>
<dbReference type="InterPro" id="IPR039989">
    <property type="entry name" value="NUDT9"/>
</dbReference>
<dbReference type="OrthoDB" id="9972248at2759"/>
<dbReference type="RefSeq" id="XP_026181349.1">
    <property type="nucleotide sequence ID" value="XM_026325564.1"/>
</dbReference>
<reference evidence="13" key="1">
    <citation type="submission" date="2025-08" db="UniProtKB">
        <authorList>
            <consortium name="Ensembl"/>
        </authorList>
    </citation>
    <scope>IDENTIFICATION</scope>
</reference>
<evidence type="ECO:0000256" key="7">
    <source>
        <dbReference type="ARBA" id="ARBA00056962"/>
    </source>
</evidence>
<keyword evidence="14" id="KW-1185">Reference proteome</keyword>
<dbReference type="Pfam" id="PF25969">
    <property type="entry name" value="NUDT9_N"/>
    <property type="match status" value="1"/>
</dbReference>
<organism evidence="13 14">
    <name type="scientific">Mastacembelus armatus</name>
    <name type="common">zig-zag eel</name>
    <dbReference type="NCBI Taxonomy" id="205130"/>
    <lineage>
        <taxon>Eukaryota</taxon>
        <taxon>Metazoa</taxon>
        <taxon>Chordata</taxon>
        <taxon>Craniata</taxon>
        <taxon>Vertebrata</taxon>
        <taxon>Euteleostomi</taxon>
        <taxon>Actinopterygii</taxon>
        <taxon>Neopterygii</taxon>
        <taxon>Teleostei</taxon>
        <taxon>Neoteleostei</taxon>
        <taxon>Acanthomorphata</taxon>
        <taxon>Anabantaria</taxon>
        <taxon>Synbranchiformes</taxon>
        <taxon>Mastacembelidae</taxon>
        <taxon>Mastacembelus</taxon>
    </lineage>
</organism>
<dbReference type="STRING" id="205130.ENSMAMP00000003691"/>
<dbReference type="GO" id="GO:0047631">
    <property type="term" value="F:ADP-ribose diphosphatase activity"/>
    <property type="evidence" value="ECO:0007669"/>
    <property type="project" value="UniProtKB-EC"/>
</dbReference>
<evidence type="ECO:0000256" key="6">
    <source>
        <dbReference type="ARBA" id="ARBA00049546"/>
    </source>
</evidence>
<name>A0A3Q3L2D2_9TELE</name>
<dbReference type="CTD" id="53343"/>
<dbReference type="FunCoup" id="A0A3Q3L2D2">
    <property type="interactions" value="1743"/>
</dbReference>
<evidence type="ECO:0000313" key="13">
    <source>
        <dbReference type="Ensembl" id="ENSMAMP00000003691.1"/>
    </source>
</evidence>
<evidence type="ECO:0000256" key="10">
    <source>
        <dbReference type="ARBA" id="ARBA00079599"/>
    </source>
</evidence>
<dbReference type="Pfam" id="PF00293">
    <property type="entry name" value="NUDIX"/>
    <property type="match status" value="1"/>
</dbReference>
<evidence type="ECO:0000256" key="3">
    <source>
        <dbReference type="ARBA" id="ARBA00030162"/>
    </source>
</evidence>
<sequence length="349" mass="38792">MVYFRLGRNWIDRIHLALTLVGLPYSICGSGVRPAICSSSHPFRTSQTVRPITSSCCNLCIPSVWTMHSSAAPHAKSRCPQYPGSDIKRFPVPDDKVDWSQNWPEYDPVSYTAPSVLKMPAWADPDTDSFSPQFNTVDGAVDRTSFEGSYKVEKGKPLNPRGRTGLTGQGLLGRWGPNHAADPIVTRWKVDAKGAKIHHSDSKQPVLQFVSIKRKDCGEWAIPGGMVDPGEQVSLTLQREFSEEALNSLSATPSERAELYERITQLFKSPGFLVYKGYVDDPRNTDNAWMETVAVNFHDESGNSVSELPLQAGDDAGQVQWVDVDSAFPLYASHSHFLELVSKERKAHW</sequence>
<comment type="function">
    <text evidence="7">Hydrolyzes ADP-ribose (ADPR) to AMP and ribose 5'-phosphate.</text>
</comment>
<dbReference type="PROSITE" id="PS51462">
    <property type="entry name" value="NUDIX"/>
    <property type="match status" value="1"/>
</dbReference>
<evidence type="ECO:0000256" key="1">
    <source>
        <dbReference type="ARBA" id="ARBA00007482"/>
    </source>
</evidence>
<dbReference type="Gene3D" id="3.90.79.10">
    <property type="entry name" value="Nucleoside Triphosphate Pyrophosphohydrolase"/>
    <property type="match status" value="1"/>
</dbReference>
<dbReference type="CDD" id="cd03670">
    <property type="entry name" value="NUDIX_ADPRase_Nudt9"/>
    <property type="match status" value="1"/>
</dbReference>
<comment type="subunit">
    <text evidence="8">Monomer. Interacts with GLOD4.</text>
</comment>
<dbReference type="InterPro" id="IPR000086">
    <property type="entry name" value="NUDIX_hydrolase_dom"/>
</dbReference>
<evidence type="ECO:0000256" key="5">
    <source>
        <dbReference type="ARBA" id="ARBA00033056"/>
    </source>
</evidence>
<evidence type="ECO:0000256" key="2">
    <source>
        <dbReference type="ARBA" id="ARBA00012453"/>
    </source>
</evidence>
<dbReference type="InterPro" id="IPR015797">
    <property type="entry name" value="NUDIX_hydrolase-like_dom_sf"/>
</dbReference>
<feature type="region of interest" description="Disordered" evidence="11">
    <location>
        <begin position="151"/>
        <end position="173"/>
    </location>
</feature>
<dbReference type="GeneTree" id="ENSGT00390000017405"/>
<reference evidence="13" key="2">
    <citation type="submission" date="2025-09" db="UniProtKB">
        <authorList>
            <consortium name="Ensembl"/>
        </authorList>
    </citation>
    <scope>IDENTIFICATION</scope>
</reference>
<comment type="catalytic activity">
    <reaction evidence="6">
        <text>ADP-D-ribose + H2O = D-ribose 5-phosphate + AMP + 2 H(+)</text>
        <dbReference type="Rhea" id="RHEA:10412"/>
        <dbReference type="ChEBI" id="CHEBI:15377"/>
        <dbReference type="ChEBI" id="CHEBI:15378"/>
        <dbReference type="ChEBI" id="CHEBI:57967"/>
        <dbReference type="ChEBI" id="CHEBI:78346"/>
        <dbReference type="ChEBI" id="CHEBI:456215"/>
        <dbReference type="EC" id="3.6.1.13"/>
    </reaction>
</comment>
<evidence type="ECO:0000256" key="9">
    <source>
        <dbReference type="ARBA" id="ARBA00070304"/>
    </source>
</evidence>
<dbReference type="PANTHER" id="PTHR13030">
    <property type="entry name" value="NUDIX HYDROLASE"/>
    <property type="match status" value="1"/>
</dbReference>
<dbReference type="GeneID" id="113141259"/>
<dbReference type="InParanoid" id="A0A3Q3L2D2"/>
<evidence type="ECO:0000259" key="12">
    <source>
        <dbReference type="PROSITE" id="PS51462"/>
    </source>
</evidence>
<protein>
    <recommendedName>
        <fullName evidence="9">ADP-ribose pyrophosphatase, mitochondrial</fullName>
        <ecNumber evidence="2">3.6.1.13</ecNumber>
    </recommendedName>
    <alternativeName>
        <fullName evidence="3">ADP-ribose diphosphatase</fullName>
    </alternativeName>
    <alternativeName>
        <fullName evidence="5">ADP-ribose phosphohydrolase</fullName>
    </alternativeName>
    <alternativeName>
        <fullName evidence="4">Adenosine diphosphoribose pyrophosphatase</fullName>
    </alternativeName>
    <alternativeName>
        <fullName evidence="10">Nucleoside diphosphate-linked moiety X motif 9</fullName>
    </alternativeName>
</protein>
<evidence type="ECO:0000313" key="14">
    <source>
        <dbReference type="Proteomes" id="UP000261640"/>
    </source>
</evidence>
<dbReference type="Proteomes" id="UP000261640">
    <property type="component" value="Unplaced"/>
</dbReference>